<dbReference type="PANTHER" id="PTHR13530:SF3">
    <property type="entry name" value="TBC1 DOMAIN FAMILY MEMBER 7"/>
    <property type="match status" value="1"/>
</dbReference>
<comment type="caution">
    <text evidence="1">The sequence shown here is derived from an EMBL/GenBank/DDBJ whole genome shotgun (WGS) entry which is preliminary data.</text>
</comment>
<name>A0ABR1DMV1_NECAM</name>
<sequence length="394" mass="45075">MTDNFRKNLISKCIRDSGTGELDADLLNEVINGTSDIDVVRLRTYAWRHTIPSVHRLQMYKYMLGISGAYPETRTVVAQHRRDEAMVLLRCLVTTRSTECKIINDELIEPGPNNDDVVKMILLANNRLTDNFTKDVQTVVISAIVRQVEAVCRCDWVDTFCIARSLHSMLNETFDERTVRSVIKEIHHEVHLAEATRDVSEQFWATFNIEIWLRTGCCALLRSERAMQRVLDKLCTGMNIVPLVKAVAVDYLQSAESRFGQGFKDAGVAMTEDGELRMVNRAIEQVFETMQKKPSRISDSRLKDELKGLRSEAVIIWLANPSSRYFHISTQYDIVLQVASLSIWILRGYAGILIKAPSSLLEQRAMRHIMTAKYRRFGPVLPFCCWFCDSMETL</sequence>
<reference evidence="1 2" key="1">
    <citation type="submission" date="2023-08" db="EMBL/GenBank/DDBJ databases">
        <title>A Necator americanus chromosomal reference genome.</title>
        <authorList>
            <person name="Ilik V."/>
            <person name="Petrzelkova K.J."/>
            <person name="Pardy F."/>
            <person name="Fuh T."/>
            <person name="Niatou-Singa F.S."/>
            <person name="Gouil Q."/>
            <person name="Baker L."/>
            <person name="Ritchie M.E."/>
            <person name="Jex A.R."/>
            <person name="Gazzola D."/>
            <person name="Li H."/>
            <person name="Toshio Fujiwara R."/>
            <person name="Zhan B."/>
            <person name="Aroian R.V."/>
            <person name="Pafco B."/>
            <person name="Schwarz E.M."/>
        </authorList>
    </citation>
    <scope>NUCLEOTIDE SEQUENCE [LARGE SCALE GENOMIC DNA]</scope>
    <source>
        <strain evidence="1 2">Aroian</strain>
        <tissue evidence="1">Whole animal</tissue>
    </source>
</reference>
<dbReference type="InterPro" id="IPR039842">
    <property type="entry name" value="TBC1D7"/>
</dbReference>
<organism evidence="1 2">
    <name type="scientific">Necator americanus</name>
    <name type="common">Human hookworm</name>
    <dbReference type="NCBI Taxonomy" id="51031"/>
    <lineage>
        <taxon>Eukaryota</taxon>
        <taxon>Metazoa</taxon>
        <taxon>Ecdysozoa</taxon>
        <taxon>Nematoda</taxon>
        <taxon>Chromadorea</taxon>
        <taxon>Rhabditida</taxon>
        <taxon>Rhabditina</taxon>
        <taxon>Rhabditomorpha</taxon>
        <taxon>Strongyloidea</taxon>
        <taxon>Ancylostomatidae</taxon>
        <taxon>Bunostominae</taxon>
        <taxon>Necator</taxon>
    </lineage>
</organism>
<keyword evidence="2" id="KW-1185">Reference proteome</keyword>
<dbReference type="Proteomes" id="UP001303046">
    <property type="component" value="Unassembled WGS sequence"/>
</dbReference>
<proteinExistence type="predicted"/>
<evidence type="ECO:0000313" key="1">
    <source>
        <dbReference type="EMBL" id="KAK6751776.1"/>
    </source>
</evidence>
<accession>A0ABR1DMV1</accession>
<gene>
    <name evidence="1" type="primary">Necator_chrIV.g16588</name>
    <name evidence="1" type="ORF">RB195_003291</name>
</gene>
<evidence type="ECO:0000313" key="2">
    <source>
        <dbReference type="Proteomes" id="UP001303046"/>
    </source>
</evidence>
<dbReference type="Gene3D" id="1.10.10.750">
    <property type="entry name" value="Ypt/Rab-GAP domain of gyp1p, domain 1"/>
    <property type="match status" value="1"/>
</dbReference>
<protein>
    <submittedName>
        <fullName evidence="1">Uncharacterized protein</fullName>
    </submittedName>
</protein>
<dbReference type="PANTHER" id="PTHR13530">
    <property type="entry name" value="TBC1 DOMAIN FAMILY MEMBER 7"/>
    <property type="match status" value="1"/>
</dbReference>
<dbReference type="EMBL" id="JAVFWL010000004">
    <property type="protein sequence ID" value="KAK6751776.1"/>
    <property type="molecule type" value="Genomic_DNA"/>
</dbReference>